<dbReference type="Pfam" id="PF23951">
    <property type="entry name" value="DUF7282"/>
    <property type="match status" value="2"/>
</dbReference>
<gene>
    <name evidence="4" type="ORF">GCM10008985_14310</name>
    <name evidence="5" type="ORF">MUK72_03225</name>
</gene>
<sequence>MKLLITLGHRVEKQMNTAYRNSVLVVVLLAATALAPGIAVGIVSQPIDGDVSAQQNATDASANASVTLTNQTRTGRSVFVDRATLPEGGFVVLSEAGENGSIVGVSLPLSAGTHEGKVTLRGAPGNDLNRTRLGTNTTLVATLHRDSNDNGRFDGLLTPDADEPYGNGSMPARNRATVTVATGDRPTNASVTLSNRTSDGTTVTVDRATLPDGGYVAVHDGEYNGSNATGMLIGATGYLDAGSYENVTVEVAGGNDSAPVDSGRISVVIHEDTDGDRAFQYMPSDGVEDQPARANGSPVADAASLTVERPSTPTPTATATSSPTETETSSTATAEPTATDTPTATPPQEPADESTPYGGESSGREGILDNPLFPVIIGVFALFAVLTVVTR</sequence>
<protein>
    <recommendedName>
        <fullName evidence="3">DUF7282 domain-containing protein</fullName>
    </recommendedName>
</protein>
<evidence type="ECO:0000256" key="1">
    <source>
        <dbReference type="SAM" id="MobiDB-lite"/>
    </source>
</evidence>
<reference evidence="5" key="2">
    <citation type="submission" date="2022-04" db="EMBL/GenBank/DDBJ databases">
        <title>Sequencing and genomic assembly of Halococcus dombrowskii.</title>
        <authorList>
            <person name="Lim S.W."/>
            <person name="MacLea K.S."/>
        </authorList>
    </citation>
    <scope>NUCLEOTIDE SEQUENCE</scope>
    <source>
        <strain evidence="5">H4</strain>
    </source>
</reference>
<evidence type="ECO:0000313" key="4">
    <source>
        <dbReference type="EMBL" id="GAA0459132.1"/>
    </source>
</evidence>
<dbReference type="EMBL" id="CP095005">
    <property type="protein sequence ID" value="UOO95727.1"/>
    <property type="molecule type" value="Genomic_DNA"/>
</dbReference>
<dbReference type="RefSeq" id="WP_244703894.1">
    <property type="nucleotide sequence ID" value="NZ_BAAADN010000022.1"/>
</dbReference>
<feature type="transmembrane region" description="Helical" evidence="2">
    <location>
        <begin position="371"/>
        <end position="389"/>
    </location>
</feature>
<keyword evidence="2" id="KW-0812">Transmembrane</keyword>
<dbReference type="AlphaFoldDB" id="A0AAV3SGE0"/>
<keyword evidence="6" id="KW-1185">Reference proteome</keyword>
<dbReference type="Proteomes" id="UP000830542">
    <property type="component" value="Chromosome"/>
</dbReference>
<dbReference type="GeneID" id="71760827"/>
<organism evidence="4 7">
    <name type="scientific">Halococcus dombrowskii</name>
    <dbReference type="NCBI Taxonomy" id="179637"/>
    <lineage>
        <taxon>Archaea</taxon>
        <taxon>Methanobacteriati</taxon>
        <taxon>Methanobacteriota</taxon>
        <taxon>Stenosarchaea group</taxon>
        <taxon>Halobacteria</taxon>
        <taxon>Halobacteriales</taxon>
        <taxon>Halococcaceae</taxon>
        <taxon>Halococcus</taxon>
    </lineage>
</organism>
<evidence type="ECO:0000256" key="2">
    <source>
        <dbReference type="SAM" id="Phobius"/>
    </source>
</evidence>
<evidence type="ECO:0000259" key="3">
    <source>
        <dbReference type="Pfam" id="PF23951"/>
    </source>
</evidence>
<dbReference type="EMBL" id="BAAADN010000022">
    <property type="protein sequence ID" value="GAA0459132.1"/>
    <property type="molecule type" value="Genomic_DNA"/>
</dbReference>
<keyword evidence="2" id="KW-0472">Membrane</keyword>
<feature type="region of interest" description="Disordered" evidence="1">
    <location>
        <begin position="277"/>
        <end position="365"/>
    </location>
</feature>
<accession>A0AAV3SGE0</accession>
<feature type="domain" description="DUF7282" evidence="3">
    <location>
        <begin position="64"/>
        <end position="179"/>
    </location>
</feature>
<feature type="compositionally biased region" description="Low complexity" evidence="1">
    <location>
        <begin position="310"/>
        <end position="343"/>
    </location>
</feature>
<evidence type="ECO:0000313" key="5">
    <source>
        <dbReference type="EMBL" id="UOO95727.1"/>
    </source>
</evidence>
<dbReference type="KEGG" id="hdo:MUK72_03225"/>
<keyword evidence="2" id="KW-1133">Transmembrane helix</keyword>
<name>A0AAV3SGE0_HALDO</name>
<reference evidence="4" key="3">
    <citation type="submission" date="2023-12" db="EMBL/GenBank/DDBJ databases">
        <authorList>
            <person name="Sun Q."/>
            <person name="Inoue M."/>
        </authorList>
    </citation>
    <scope>NUCLEOTIDE SEQUENCE</scope>
    <source>
        <strain evidence="4">JCM 12289</strain>
    </source>
</reference>
<reference evidence="4" key="1">
    <citation type="journal article" date="2014" name="Int. J. Syst. Evol. Microbiol.">
        <title>Complete genome sequence of Corynebacterium casei LMG S-19264T (=DSM 44701T), isolated from a smear-ripened cheese.</title>
        <authorList>
            <consortium name="US DOE Joint Genome Institute (JGI-PGF)"/>
            <person name="Walter F."/>
            <person name="Albersmeier A."/>
            <person name="Kalinowski J."/>
            <person name="Ruckert C."/>
        </authorList>
    </citation>
    <scope>NUCLEOTIDE SEQUENCE</scope>
    <source>
        <strain evidence="4">JCM 12289</strain>
    </source>
</reference>
<proteinExistence type="predicted"/>
<dbReference type="InterPro" id="IPR055706">
    <property type="entry name" value="Slg1/2_DUF7282"/>
</dbReference>
<evidence type="ECO:0000313" key="7">
    <source>
        <dbReference type="Proteomes" id="UP001500962"/>
    </source>
</evidence>
<dbReference type="Proteomes" id="UP001500962">
    <property type="component" value="Unassembled WGS sequence"/>
</dbReference>
<evidence type="ECO:0000313" key="6">
    <source>
        <dbReference type="Proteomes" id="UP000830542"/>
    </source>
</evidence>
<feature type="domain" description="DUF7282" evidence="3">
    <location>
        <begin position="189"/>
        <end position="306"/>
    </location>
</feature>